<evidence type="ECO:0000313" key="9">
    <source>
        <dbReference type="Proteomes" id="UP000199226"/>
    </source>
</evidence>
<dbReference type="OrthoDB" id="9814063at2"/>
<dbReference type="AlphaFoldDB" id="A0A1G9MSU6"/>
<keyword evidence="5 6" id="KW-0408">Iron</keyword>
<dbReference type="InterPro" id="IPR002324">
    <property type="entry name" value="Cyt_c_ID"/>
</dbReference>
<keyword evidence="9" id="KW-1185">Reference proteome</keyword>
<keyword evidence="4" id="KW-0249">Electron transport</keyword>
<feature type="domain" description="Cytochrome c" evidence="7">
    <location>
        <begin position="49"/>
        <end position="134"/>
    </location>
</feature>
<evidence type="ECO:0000313" key="8">
    <source>
        <dbReference type="EMBL" id="SDL77174.1"/>
    </source>
</evidence>
<feature type="binding site" description="covalent" evidence="6">
    <location>
        <position position="67"/>
    </location>
    <ligand>
        <name>heme c</name>
        <dbReference type="ChEBI" id="CHEBI:61717"/>
    </ligand>
</feature>
<feature type="binding site" description="covalent" evidence="6">
    <location>
        <position position="63"/>
    </location>
    <ligand>
        <name>heme c</name>
        <dbReference type="ChEBI" id="CHEBI:61717"/>
    </ligand>
</feature>
<evidence type="ECO:0000256" key="6">
    <source>
        <dbReference type="PIRSR" id="PIRSR602324-1"/>
    </source>
</evidence>
<evidence type="ECO:0000256" key="4">
    <source>
        <dbReference type="ARBA" id="ARBA00022982"/>
    </source>
</evidence>
<dbReference type="PROSITE" id="PS51257">
    <property type="entry name" value="PROKAR_LIPOPROTEIN"/>
    <property type="match status" value="1"/>
</dbReference>
<protein>
    <submittedName>
        <fullName evidence="8">Cytochrome c</fullName>
    </submittedName>
</protein>
<dbReference type="PRINTS" id="PR00606">
    <property type="entry name" value="CYTCHROMECID"/>
</dbReference>
<accession>A0A1G9MSU6</accession>
<dbReference type="EMBL" id="FNHH01000002">
    <property type="protein sequence ID" value="SDL77174.1"/>
    <property type="molecule type" value="Genomic_DNA"/>
</dbReference>
<proteinExistence type="predicted"/>
<feature type="binding site" description="covalent" evidence="6">
    <location>
        <position position="112"/>
    </location>
    <ligand>
        <name>heme c</name>
        <dbReference type="ChEBI" id="CHEBI:61717"/>
    </ligand>
</feature>
<keyword evidence="3 6" id="KW-0479">Metal-binding</keyword>
<dbReference type="GO" id="GO:0020037">
    <property type="term" value="F:heme binding"/>
    <property type="evidence" value="ECO:0007669"/>
    <property type="project" value="InterPro"/>
</dbReference>
<dbReference type="InterPro" id="IPR036909">
    <property type="entry name" value="Cyt_c-like_dom_sf"/>
</dbReference>
<sequence length="136" mass="14031">MKKIIAIFGICSLIFACTSSEKSESTEDTSTVAVAAPVDTTSTAATASVGSAKGEQLISGSDCLTCHKVDAKLVGPSYIDVANKYAATDANIEMLAGKVIKGGSGSWGEIPMAPHPAISTDDAKEMIKYILSLKTN</sequence>
<dbReference type="Pfam" id="PF00034">
    <property type="entry name" value="Cytochrom_C"/>
    <property type="match status" value="1"/>
</dbReference>
<dbReference type="RefSeq" id="WP_090698738.1">
    <property type="nucleotide sequence ID" value="NZ_FNHH01000002.1"/>
</dbReference>
<dbReference type="GO" id="GO:0009055">
    <property type="term" value="F:electron transfer activity"/>
    <property type="evidence" value="ECO:0007669"/>
    <property type="project" value="InterPro"/>
</dbReference>
<dbReference type="Proteomes" id="UP000199226">
    <property type="component" value="Unassembled WGS sequence"/>
</dbReference>
<evidence type="ECO:0000256" key="3">
    <source>
        <dbReference type="ARBA" id="ARBA00022723"/>
    </source>
</evidence>
<gene>
    <name evidence="8" type="ORF">SAMN05421813_10296</name>
</gene>
<dbReference type="STRING" id="990371.SAMN05421813_10296"/>
<evidence type="ECO:0000256" key="2">
    <source>
        <dbReference type="ARBA" id="ARBA00022617"/>
    </source>
</evidence>
<dbReference type="Gene3D" id="1.10.760.10">
    <property type="entry name" value="Cytochrome c-like domain"/>
    <property type="match status" value="1"/>
</dbReference>
<evidence type="ECO:0000256" key="1">
    <source>
        <dbReference type="ARBA" id="ARBA00022448"/>
    </source>
</evidence>
<name>A0A1G9MSU6_9SPHI</name>
<organism evidence="8 9">
    <name type="scientific">Daejeonella rubra</name>
    <dbReference type="NCBI Taxonomy" id="990371"/>
    <lineage>
        <taxon>Bacteria</taxon>
        <taxon>Pseudomonadati</taxon>
        <taxon>Bacteroidota</taxon>
        <taxon>Sphingobacteriia</taxon>
        <taxon>Sphingobacteriales</taxon>
        <taxon>Sphingobacteriaceae</taxon>
        <taxon>Daejeonella</taxon>
    </lineage>
</organism>
<dbReference type="PROSITE" id="PS51007">
    <property type="entry name" value="CYTC"/>
    <property type="match status" value="1"/>
</dbReference>
<dbReference type="SUPFAM" id="SSF46626">
    <property type="entry name" value="Cytochrome c"/>
    <property type="match status" value="1"/>
</dbReference>
<reference evidence="9" key="1">
    <citation type="submission" date="2016-10" db="EMBL/GenBank/DDBJ databases">
        <authorList>
            <person name="Varghese N."/>
            <person name="Submissions S."/>
        </authorList>
    </citation>
    <scope>NUCLEOTIDE SEQUENCE [LARGE SCALE GENOMIC DNA]</scope>
    <source>
        <strain evidence="9">DSM 24536</strain>
    </source>
</reference>
<comment type="PTM">
    <text evidence="6">Binds 1 heme c group covalently per subunit.</text>
</comment>
<dbReference type="GO" id="GO:0005506">
    <property type="term" value="F:iron ion binding"/>
    <property type="evidence" value="ECO:0007669"/>
    <property type="project" value="InterPro"/>
</dbReference>
<keyword evidence="2 6" id="KW-0349">Heme</keyword>
<evidence type="ECO:0000259" key="7">
    <source>
        <dbReference type="PROSITE" id="PS51007"/>
    </source>
</evidence>
<keyword evidence="1" id="KW-0813">Transport</keyword>
<dbReference type="InterPro" id="IPR009056">
    <property type="entry name" value="Cyt_c-like_dom"/>
</dbReference>
<evidence type="ECO:0000256" key="5">
    <source>
        <dbReference type="ARBA" id="ARBA00023004"/>
    </source>
</evidence>